<organism evidence="1 2">
    <name type="scientific">Calycomorphotria hydatis</name>
    <dbReference type="NCBI Taxonomy" id="2528027"/>
    <lineage>
        <taxon>Bacteria</taxon>
        <taxon>Pseudomonadati</taxon>
        <taxon>Planctomycetota</taxon>
        <taxon>Planctomycetia</taxon>
        <taxon>Planctomycetales</taxon>
        <taxon>Planctomycetaceae</taxon>
        <taxon>Calycomorphotria</taxon>
    </lineage>
</organism>
<dbReference type="EMBL" id="CP036316">
    <property type="protein sequence ID" value="QDT65626.1"/>
    <property type="molecule type" value="Genomic_DNA"/>
</dbReference>
<protein>
    <submittedName>
        <fullName evidence="1">Uncharacterized protein</fullName>
    </submittedName>
</protein>
<evidence type="ECO:0000313" key="1">
    <source>
        <dbReference type="EMBL" id="QDT65626.1"/>
    </source>
</evidence>
<proteinExistence type="predicted"/>
<dbReference type="Proteomes" id="UP000319976">
    <property type="component" value="Chromosome"/>
</dbReference>
<reference evidence="1 2" key="1">
    <citation type="submission" date="2019-02" db="EMBL/GenBank/DDBJ databases">
        <title>Deep-cultivation of Planctomycetes and their phenomic and genomic characterization uncovers novel biology.</title>
        <authorList>
            <person name="Wiegand S."/>
            <person name="Jogler M."/>
            <person name="Boedeker C."/>
            <person name="Pinto D."/>
            <person name="Vollmers J."/>
            <person name="Rivas-Marin E."/>
            <person name="Kohn T."/>
            <person name="Peeters S.H."/>
            <person name="Heuer A."/>
            <person name="Rast P."/>
            <person name="Oberbeckmann S."/>
            <person name="Bunk B."/>
            <person name="Jeske O."/>
            <person name="Meyerdierks A."/>
            <person name="Storesund J.E."/>
            <person name="Kallscheuer N."/>
            <person name="Luecker S."/>
            <person name="Lage O.M."/>
            <person name="Pohl T."/>
            <person name="Merkel B.J."/>
            <person name="Hornburger P."/>
            <person name="Mueller R.-W."/>
            <person name="Bruemmer F."/>
            <person name="Labrenz M."/>
            <person name="Spormann A.M."/>
            <person name="Op den Camp H."/>
            <person name="Overmann J."/>
            <person name="Amann R."/>
            <person name="Jetten M.S.M."/>
            <person name="Mascher T."/>
            <person name="Medema M.H."/>
            <person name="Devos D.P."/>
            <person name="Kaster A.-K."/>
            <person name="Ovreas L."/>
            <person name="Rohde M."/>
            <person name="Galperin M.Y."/>
            <person name="Jogler C."/>
        </authorList>
    </citation>
    <scope>NUCLEOTIDE SEQUENCE [LARGE SCALE GENOMIC DNA]</scope>
    <source>
        <strain evidence="1 2">V22</strain>
    </source>
</reference>
<gene>
    <name evidence="1" type="ORF">V22_28840</name>
</gene>
<dbReference type="KEGG" id="chya:V22_28840"/>
<keyword evidence="2" id="KW-1185">Reference proteome</keyword>
<dbReference type="AlphaFoldDB" id="A0A517TB84"/>
<evidence type="ECO:0000313" key="2">
    <source>
        <dbReference type="Proteomes" id="UP000319976"/>
    </source>
</evidence>
<sequence>MVLSKIKSEISDRPIFTVCALVVVSVLAWEVGTEVYWYSRREIRADLAVIGPKLHYELLEDRNFRYKMAGLYSEIEENPKPDYEKIREEARNAPNPYDIF</sequence>
<name>A0A517TB84_9PLAN</name>
<accession>A0A517TB84</accession>